<dbReference type="EMBL" id="AP021879">
    <property type="protein sequence ID" value="BBO92739.1"/>
    <property type="molecule type" value="Genomic_DNA"/>
</dbReference>
<proteinExistence type="predicted"/>
<accession>A0A5K8AJQ4</accession>
<name>A0A5K8AJQ4_9BACT</name>
<organism evidence="1 2">
    <name type="scientific">Desulfosarcina ovata subsp. ovata</name>
    <dbReference type="NCBI Taxonomy" id="2752305"/>
    <lineage>
        <taxon>Bacteria</taxon>
        <taxon>Pseudomonadati</taxon>
        <taxon>Thermodesulfobacteriota</taxon>
        <taxon>Desulfobacteria</taxon>
        <taxon>Desulfobacterales</taxon>
        <taxon>Desulfosarcinaceae</taxon>
        <taxon>Desulfosarcina</taxon>
    </lineage>
</organism>
<keyword evidence="2" id="KW-1185">Reference proteome</keyword>
<evidence type="ECO:0000313" key="1">
    <source>
        <dbReference type="EMBL" id="BBO92739.1"/>
    </source>
</evidence>
<sequence>MRSANRNRNAPDERNDNSGLRLARAQRFAGWQMSDQIVILSRCMRLGKKQKDPGMSVGVDVEANVERLPGDPIQW</sequence>
<dbReference type="Proteomes" id="UP000422108">
    <property type="component" value="Chromosome"/>
</dbReference>
<reference evidence="1 2" key="1">
    <citation type="submission" date="2019-11" db="EMBL/GenBank/DDBJ databases">
        <title>Comparative genomics of hydrocarbon-degrading Desulfosarcina strains.</title>
        <authorList>
            <person name="Watanabe M."/>
            <person name="Kojima H."/>
            <person name="Fukui M."/>
        </authorList>
    </citation>
    <scope>NUCLEOTIDE SEQUENCE [LARGE SCALE GENOMIC DNA]</scope>
    <source>
        <strain evidence="2">oXyS1</strain>
    </source>
</reference>
<evidence type="ECO:0000313" key="2">
    <source>
        <dbReference type="Proteomes" id="UP000422108"/>
    </source>
</evidence>
<protein>
    <submittedName>
        <fullName evidence="1">Uncharacterized protein</fullName>
    </submittedName>
</protein>
<dbReference type="AlphaFoldDB" id="A0A5K8AJQ4"/>
<gene>
    <name evidence="1" type="ORF">DSCOOX_59190</name>
</gene>